<dbReference type="EMBL" id="JAUSSY010000005">
    <property type="protein sequence ID" value="MDQ0118521.1"/>
    <property type="molecule type" value="Genomic_DNA"/>
</dbReference>
<accession>A0ABT9UFV5</accession>
<dbReference type="RefSeq" id="WP_307489570.1">
    <property type="nucleotide sequence ID" value="NZ_JAUSSY010000005.1"/>
</dbReference>
<evidence type="ECO:0008006" key="4">
    <source>
        <dbReference type="Google" id="ProtNLM"/>
    </source>
</evidence>
<dbReference type="Pfam" id="PF11452">
    <property type="entry name" value="DUF3000"/>
    <property type="match status" value="1"/>
</dbReference>
<organism evidence="2 3">
    <name type="scientific">Pseudarthrobacter defluvii</name>
    <dbReference type="NCBI Taxonomy" id="410837"/>
    <lineage>
        <taxon>Bacteria</taxon>
        <taxon>Bacillati</taxon>
        <taxon>Actinomycetota</taxon>
        <taxon>Actinomycetes</taxon>
        <taxon>Micrococcales</taxon>
        <taxon>Micrococcaceae</taxon>
        <taxon>Pseudarthrobacter</taxon>
    </lineage>
</organism>
<evidence type="ECO:0000256" key="1">
    <source>
        <dbReference type="SAM" id="MobiDB-lite"/>
    </source>
</evidence>
<sequence>MNALDQVPPDFLHALGTLRKARCRKELHLAEIPAPARLAPFAVALGAEVMAPGTGSLSTPVHGPAALAFAAASGTTAAGAADDDETELATGRFILLHDPDGSAVWDGEFRIVTYIRAELEPEMGNDQMLGTVAWTWLVEALENHKAAYRAAGGTATRVLSESFGTLAGRPGSIDIELRASWTPDSSDVQAHLEAWSDMVCTFAGLPPLPDGVTALPPRRRGQQNGYGAAR</sequence>
<keyword evidence="3" id="KW-1185">Reference proteome</keyword>
<protein>
    <recommendedName>
        <fullName evidence="4">DUF3000 family protein</fullName>
    </recommendedName>
</protein>
<evidence type="ECO:0000313" key="3">
    <source>
        <dbReference type="Proteomes" id="UP001226389"/>
    </source>
</evidence>
<name>A0ABT9UFV5_9MICC</name>
<reference evidence="2 3" key="1">
    <citation type="submission" date="2023-07" db="EMBL/GenBank/DDBJ databases">
        <title>Sorghum-associated microbial communities from plants grown in Nebraska, USA.</title>
        <authorList>
            <person name="Schachtman D."/>
        </authorList>
    </citation>
    <scope>NUCLEOTIDE SEQUENCE [LARGE SCALE GENOMIC DNA]</scope>
    <source>
        <strain evidence="2 3">DS994</strain>
    </source>
</reference>
<evidence type="ECO:0000313" key="2">
    <source>
        <dbReference type="EMBL" id="MDQ0118521.1"/>
    </source>
</evidence>
<dbReference type="InterPro" id="IPR021555">
    <property type="entry name" value="DUF3000"/>
</dbReference>
<dbReference type="Proteomes" id="UP001226389">
    <property type="component" value="Unassembled WGS sequence"/>
</dbReference>
<comment type="caution">
    <text evidence="2">The sequence shown here is derived from an EMBL/GenBank/DDBJ whole genome shotgun (WGS) entry which is preliminary data.</text>
</comment>
<feature type="region of interest" description="Disordered" evidence="1">
    <location>
        <begin position="211"/>
        <end position="230"/>
    </location>
</feature>
<proteinExistence type="predicted"/>
<gene>
    <name evidence="2" type="ORF">J2T22_001699</name>
</gene>